<gene>
    <name evidence="2" type="ORF">RhiirA4_403980</name>
</gene>
<feature type="compositionally biased region" description="Basic residues" evidence="1">
    <location>
        <begin position="1"/>
        <end position="13"/>
    </location>
</feature>
<protein>
    <submittedName>
        <fullName evidence="2">Uncharacterized protein</fullName>
    </submittedName>
</protein>
<dbReference type="AlphaFoldDB" id="A0A2I1GMT0"/>
<dbReference type="OrthoDB" id="2347638at2759"/>
<feature type="region of interest" description="Disordered" evidence="1">
    <location>
        <begin position="1"/>
        <end position="45"/>
    </location>
</feature>
<keyword evidence="3" id="KW-1185">Reference proteome</keyword>
<evidence type="ECO:0000313" key="2">
    <source>
        <dbReference type="EMBL" id="PKY47948.1"/>
    </source>
</evidence>
<dbReference type="EMBL" id="LLXI01000591">
    <property type="protein sequence ID" value="PKY47948.1"/>
    <property type="molecule type" value="Genomic_DNA"/>
</dbReference>
<evidence type="ECO:0000313" key="3">
    <source>
        <dbReference type="Proteomes" id="UP000234323"/>
    </source>
</evidence>
<dbReference type="VEuPathDB" id="FungiDB:FUN_000675"/>
<evidence type="ECO:0000256" key="1">
    <source>
        <dbReference type="SAM" id="MobiDB-lite"/>
    </source>
</evidence>
<comment type="caution">
    <text evidence="2">The sequence shown here is derived from an EMBL/GenBank/DDBJ whole genome shotgun (WGS) entry which is preliminary data.</text>
</comment>
<dbReference type="VEuPathDB" id="FungiDB:RhiirA1_409968"/>
<feature type="compositionally biased region" description="Low complexity" evidence="1">
    <location>
        <begin position="30"/>
        <end position="45"/>
    </location>
</feature>
<proteinExistence type="predicted"/>
<organism evidence="2 3">
    <name type="scientific">Rhizophagus irregularis</name>
    <dbReference type="NCBI Taxonomy" id="588596"/>
    <lineage>
        <taxon>Eukaryota</taxon>
        <taxon>Fungi</taxon>
        <taxon>Fungi incertae sedis</taxon>
        <taxon>Mucoromycota</taxon>
        <taxon>Glomeromycotina</taxon>
        <taxon>Glomeromycetes</taxon>
        <taxon>Glomerales</taxon>
        <taxon>Glomeraceae</taxon>
        <taxon>Rhizophagus</taxon>
    </lineage>
</organism>
<dbReference type="Proteomes" id="UP000234323">
    <property type="component" value="Unassembled WGS sequence"/>
</dbReference>
<reference evidence="2 3" key="1">
    <citation type="submission" date="2015-10" db="EMBL/GenBank/DDBJ databases">
        <title>Genome analyses suggest a sexual origin of heterokaryosis in a supposedly ancient asexual fungus.</title>
        <authorList>
            <person name="Ropars J."/>
            <person name="Sedzielewska K."/>
            <person name="Noel J."/>
            <person name="Charron P."/>
            <person name="Farinelli L."/>
            <person name="Marton T."/>
            <person name="Kruger M."/>
            <person name="Pelin A."/>
            <person name="Brachmann A."/>
            <person name="Corradi N."/>
        </authorList>
    </citation>
    <scope>NUCLEOTIDE SEQUENCE [LARGE SCALE GENOMIC DNA]</scope>
    <source>
        <strain evidence="2 3">A4</strain>
    </source>
</reference>
<name>A0A2I1GMT0_9GLOM</name>
<sequence length="223" mass="25957">MVRSSRHARRRQIRQAGTTTSKANTRVRRQNTQQTRVQRSQTQQTSITAREINAQRMPRRGYVQLQLEDIRLQRALDNDVLCRLSSPPTITDQRVFQLKQNEPEELPNIAMTIHNIEIAWIFFDTCAYFFKDNVHEAKDFILSVLTVDIMNQLCGNIGYEESYDVYIVGCFFSRVLSEFRAFILPHIIQTLEDIGYLGLGGRVYVEGNNLVYKKTRCYLNGKD</sequence>
<dbReference type="VEuPathDB" id="FungiDB:RhiirFUN_018072"/>
<accession>A0A2I1GMT0</accession>